<organism evidence="1 2">
    <name type="scientific">Panagrolaimus sp. ES5</name>
    <dbReference type="NCBI Taxonomy" id="591445"/>
    <lineage>
        <taxon>Eukaryota</taxon>
        <taxon>Metazoa</taxon>
        <taxon>Ecdysozoa</taxon>
        <taxon>Nematoda</taxon>
        <taxon>Chromadorea</taxon>
        <taxon>Rhabditida</taxon>
        <taxon>Tylenchina</taxon>
        <taxon>Panagrolaimomorpha</taxon>
        <taxon>Panagrolaimoidea</taxon>
        <taxon>Panagrolaimidae</taxon>
        <taxon>Panagrolaimus</taxon>
    </lineage>
</organism>
<evidence type="ECO:0000313" key="1">
    <source>
        <dbReference type="Proteomes" id="UP000887579"/>
    </source>
</evidence>
<protein>
    <submittedName>
        <fullName evidence="2">Uncharacterized protein</fullName>
    </submittedName>
</protein>
<accession>A0AC34GG10</accession>
<reference evidence="2" key="1">
    <citation type="submission" date="2022-11" db="UniProtKB">
        <authorList>
            <consortium name="WormBaseParasite"/>
        </authorList>
    </citation>
    <scope>IDENTIFICATION</scope>
</reference>
<dbReference type="Proteomes" id="UP000887579">
    <property type="component" value="Unplaced"/>
</dbReference>
<sequence length="127" mass="14531">MSRYKTQKQLDWNIYGLWLTCEFEREGVREAQKIVSKFLNETSGSEPSSAPGGAGDASSGINIADELKKQIEEANRPYNSRRIHQQPTGVKHCFFFTVADIPRAKITEFVEKLVDECQKTQQCRYLL</sequence>
<name>A0AC34GG10_9BILA</name>
<proteinExistence type="predicted"/>
<dbReference type="WBParaSite" id="ES5_v2.g28689.t1">
    <property type="protein sequence ID" value="ES5_v2.g28689.t1"/>
    <property type="gene ID" value="ES5_v2.g28689"/>
</dbReference>
<evidence type="ECO:0000313" key="2">
    <source>
        <dbReference type="WBParaSite" id="ES5_v2.g28689.t1"/>
    </source>
</evidence>